<reference evidence="8 9" key="1">
    <citation type="submission" date="2014-09" db="EMBL/GenBank/DDBJ databases">
        <title>Sporocytophaga myxococcoides PG-01 genome sequencing.</title>
        <authorList>
            <person name="Liu L."/>
            <person name="Gao P.J."/>
            <person name="Chen G.J."/>
            <person name="Wang L.S."/>
        </authorList>
    </citation>
    <scope>NUCLEOTIDE SEQUENCE [LARGE SCALE GENOMIC DNA]</scope>
    <source>
        <strain evidence="8 9">PG-01</strain>
    </source>
</reference>
<dbReference type="PANTHER" id="PTHR33529">
    <property type="entry name" value="SLR0882 PROTEIN-RELATED"/>
    <property type="match status" value="1"/>
</dbReference>
<sequence>MKKLDKLILTAFLGPFFLTFVVVVFILLTQYLLKYLEDFVGKDLGFSVFAELIFYFSLNMVPVALPLAVLLSSLMTFGNLGEHFELTAIKSAGISLTRALLPIGFIVILLSVIAFFFNNNIVPKANLKAYSLLYDIRQKKPALDFKEGAFYNGLPGYSIKVGKKFPDGRTLKNLMIYDHSQGKGNTDLIVADSGKMYMAYNDKYLILELFNGKNFSETQDNERPQGYTFLRNEFKKSKMVFSLESFELNRTKEELFATNKLMLNVAELQKTSDSLRNEKKNIEKSLEGNVKPYYSFHTRQDSVARKVSKAQAINVNDSLVKANKQQILNRAVNQARSIKAFTSTHVERLYHLTKDSNIFEIEKYRKYTQSLACIIMFLIGAPLGAIIKKGGFGIPVLISIIFFILFYVLSIMGEKWAKESLIEVPIGMWWANCMLFPVGLFFWYKARKDSRLLETDIYTPLISAVKKIFKKK</sequence>
<dbReference type="STRING" id="153721.MYP_2636"/>
<keyword evidence="4 7" id="KW-1133">Transmembrane helix</keyword>
<dbReference type="EMBL" id="BBLT01000005">
    <property type="protein sequence ID" value="GAL85407.1"/>
    <property type="molecule type" value="Genomic_DNA"/>
</dbReference>
<organism evidence="8 9">
    <name type="scientific">Sporocytophaga myxococcoides</name>
    <dbReference type="NCBI Taxonomy" id="153721"/>
    <lineage>
        <taxon>Bacteria</taxon>
        <taxon>Pseudomonadati</taxon>
        <taxon>Bacteroidota</taxon>
        <taxon>Cytophagia</taxon>
        <taxon>Cytophagales</taxon>
        <taxon>Cytophagaceae</taxon>
        <taxon>Sporocytophaga</taxon>
    </lineage>
</organism>
<evidence type="ECO:0000256" key="5">
    <source>
        <dbReference type="ARBA" id="ARBA00023136"/>
    </source>
</evidence>
<feature type="transmembrane region" description="Helical" evidence="7">
    <location>
        <begin position="394"/>
        <end position="412"/>
    </location>
</feature>
<dbReference type="AlphaFoldDB" id="A0A098LG43"/>
<feature type="coiled-coil region" evidence="6">
    <location>
        <begin position="258"/>
        <end position="285"/>
    </location>
</feature>
<feature type="transmembrane region" description="Helical" evidence="7">
    <location>
        <begin position="99"/>
        <end position="117"/>
    </location>
</feature>
<keyword evidence="2" id="KW-1003">Cell membrane</keyword>
<comment type="subcellular location">
    <subcellularLocation>
        <location evidence="1">Cell membrane</location>
        <topology evidence="1">Multi-pass membrane protein</topology>
    </subcellularLocation>
</comment>
<evidence type="ECO:0000256" key="2">
    <source>
        <dbReference type="ARBA" id="ARBA00022475"/>
    </source>
</evidence>
<keyword evidence="5 7" id="KW-0472">Membrane</keyword>
<feature type="transmembrane region" description="Helical" evidence="7">
    <location>
        <begin position="53"/>
        <end position="78"/>
    </location>
</feature>
<dbReference type="GO" id="GO:0015920">
    <property type="term" value="P:lipopolysaccharide transport"/>
    <property type="evidence" value="ECO:0007669"/>
    <property type="project" value="TreeGrafter"/>
</dbReference>
<comment type="caution">
    <text evidence="8">The sequence shown here is derived from an EMBL/GenBank/DDBJ whole genome shotgun (WGS) entry which is preliminary data.</text>
</comment>
<dbReference type="OrthoDB" id="1096108at2"/>
<name>A0A098LG43_9BACT</name>
<keyword evidence="3 7" id="KW-0812">Transmembrane</keyword>
<keyword evidence="6" id="KW-0175">Coiled coil</keyword>
<evidence type="ECO:0000313" key="9">
    <source>
        <dbReference type="Proteomes" id="UP000030185"/>
    </source>
</evidence>
<dbReference type="Pfam" id="PF03739">
    <property type="entry name" value="LptF_LptG"/>
    <property type="match status" value="1"/>
</dbReference>
<dbReference type="Proteomes" id="UP000030185">
    <property type="component" value="Unassembled WGS sequence"/>
</dbReference>
<dbReference type="eggNOG" id="COG0795">
    <property type="taxonomic scope" value="Bacteria"/>
</dbReference>
<evidence type="ECO:0008006" key="10">
    <source>
        <dbReference type="Google" id="ProtNLM"/>
    </source>
</evidence>
<evidence type="ECO:0000313" key="8">
    <source>
        <dbReference type="EMBL" id="GAL85407.1"/>
    </source>
</evidence>
<feature type="transmembrane region" description="Helical" evidence="7">
    <location>
        <begin position="424"/>
        <end position="444"/>
    </location>
</feature>
<dbReference type="RefSeq" id="WP_045464062.1">
    <property type="nucleotide sequence ID" value="NZ_BBLT01000005.1"/>
</dbReference>
<evidence type="ECO:0000256" key="3">
    <source>
        <dbReference type="ARBA" id="ARBA00022692"/>
    </source>
</evidence>
<evidence type="ECO:0000256" key="4">
    <source>
        <dbReference type="ARBA" id="ARBA00022989"/>
    </source>
</evidence>
<evidence type="ECO:0000256" key="6">
    <source>
        <dbReference type="SAM" id="Coils"/>
    </source>
</evidence>
<evidence type="ECO:0000256" key="7">
    <source>
        <dbReference type="SAM" id="Phobius"/>
    </source>
</evidence>
<dbReference type="InterPro" id="IPR005495">
    <property type="entry name" value="LptG/LptF_permease"/>
</dbReference>
<proteinExistence type="predicted"/>
<feature type="transmembrane region" description="Helical" evidence="7">
    <location>
        <begin position="7"/>
        <end position="33"/>
    </location>
</feature>
<keyword evidence="9" id="KW-1185">Reference proteome</keyword>
<evidence type="ECO:0000256" key="1">
    <source>
        <dbReference type="ARBA" id="ARBA00004651"/>
    </source>
</evidence>
<protein>
    <recommendedName>
        <fullName evidence="10">YjgP/YjgQ family permease</fullName>
    </recommendedName>
</protein>
<feature type="transmembrane region" description="Helical" evidence="7">
    <location>
        <begin position="367"/>
        <end position="387"/>
    </location>
</feature>
<dbReference type="GO" id="GO:0043190">
    <property type="term" value="C:ATP-binding cassette (ABC) transporter complex"/>
    <property type="evidence" value="ECO:0007669"/>
    <property type="project" value="TreeGrafter"/>
</dbReference>
<accession>A0A098LG43</accession>
<gene>
    <name evidence="8" type="ORF">MYP_2636</name>
</gene>
<dbReference type="PANTHER" id="PTHR33529:SF6">
    <property type="entry name" value="YJGP_YJGQ FAMILY PERMEASE"/>
    <property type="match status" value="1"/>
</dbReference>